<dbReference type="Pfam" id="PF00563">
    <property type="entry name" value="EAL"/>
    <property type="match status" value="1"/>
</dbReference>
<proteinExistence type="predicted"/>
<reference evidence="2 3" key="1">
    <citation type="submission" date="2018-10" db="EMBL/GenBank/DDBJ databases">
        <title>Bacillus Keqinensis sp. nov., a moderately halophilic bacterium isolated from a saline-alkaline lake.</title>
        <authorList>
            <person name="Wang H."/>
        </authorList>
    </citation>
    <scope>NUCLEOTIDE SEQUENCE [LARGE SCALE GENOMIC DNA]</scope>
    <source>
        <strain evidence="2 3">KQ-3</strain>
    </source>
</reference>
<comment type="caution">
    <text evidence="2">The sequence shown here is derived from an EMBL/GenBank/DDBJ whole genome shotgun (WGS) entry which is preliminary data.</text>
</comment>
<sequence>MQLAMKEEDYNLYKGLEFNKQNLAYFIERLNQTLEEDAIYFMVDGQETIRYASDSFFHFTGLHHHHVLGTDHRRFLILLRGKKAMVKSAEGVLLSFTFSKLTMPKYNPLDPAFSFFVLHPCEEITASFIDERTGLPNKRALLEVMKKHEKQPFTLVYGRFTEREDRWAEGLKKAQSHERSIYVIDEFTFCCFVKGRVSEQEAEEKITECLNPFKCILTAVVNEHSSSGTEELLKRAKQKNDTGQNKEEMMEGRLKQAIHNQSLSLVYQPQVDLHKEKVIGVEALLRWNDEVLGCVAPLTFIPVAEKTGLIKDIGLWVLEEACRQASLWKKEGLPVRMSVNISAVQCRDREFIQQLGEIIRKTDMNPWLLSLEITESFLLSQLQNGQEVLEGIKELGVHLSIDDFGTGYSTLSYLKNFPVDSLKIDQSFIRDVLIKEKDEVIVTSVIKLARNMNVKVVAEGVESSEVLTFLKENDCDEVQGYLYCKPLPPHEVTPFLLDGSARQILS</sequence>
<dbReference type="Proteomes" id="UP000278746">
    <property type="component" value="Unassembled WGS sequence"/>
</dbReference>
<dbReference type="CDD" id="cd01948">
    <property type="entry name" value="EAL"/>
    <property type="match status" value="1"/>
</dbReference>
<dbReference type="AlphaFoldDB" id="A0A3M7TYF5"/>
<dbReference type="InterPro" id="IPR050706">
    <property type="entry name" value="Cyclic-di-GMP_PDE-like"/>
</dbReference>
<dbReference type="Gene3D" id="3.20.20.450">
    <property type="entry name" value="EAL domain"/>
    <property type="match status" value="1"/>
</dbReference>
<feature type="domain" description="EAL" evidence="1">
    <location>
        <begin position="247"/>
        <end position="500"/>
    </location>
</feature>
<evidence type="ECO:0000259" key="1">
    <source>
        <dbReference type="PROSITE" id="PS50883"/>
    </source>
</evidence>
<dbReference type="PANTHER" id="PTHR33121">
    <property type="entry name" value="CYCLIC DI-GMP PHOSPHODIESTERASE PDEF"/>
    <property type="match status" value="1"/>
</dbReference>
<protein>
    <submittedName>
        <fullName evidence="2">EAL domain-containing protein</fullName>
    </submittedName>
</protein>
<dbReference type="InterPro" id="IPR001633">
    <property type="entry name" value="EAL_dom"/>
</dbReference>
<dbReference type="SMART" id="SM00052">
    <property type="entry name" value="EAL"/>
    <property type="match status" value="1"/>
</dbReference>
<keyword evidence="3" id="KW-1185">Reference proteome</keyword>
<evidence type="ECO:0000313" key="2">
    <source>
        <dbReference type="EMBL" id="RNA70650.1"/>
    </source>
</evidence>
<name>A0A3M7TYF5_9BACI</name>
<evidence type="ECO:0000313" key="3">
    <source>
        <dbReference type="Proteomes" id="UP000278746"/>
    </source>
</evidence>
<organism evidence="2 3">
    <name type="scientific">Alteribacter keqinensis</name>
    <dbReference type="NCBI Taxonomy" id="2483800"/>
    <lineage>
        <taxon>Bacteria</taxon>
        <taxon>Bacillati</taxon>
        <taxon>Bacillota</taxon>
        <taxon>Bacilli</taxon>
        <taxon>Bacillales</taxon>
        <taxon>Bacillaceae</taxon>
        <taxon>Alteribacter</taxon>
    </lineage>
</organism>
<dbReference type="OrthoDB" id="9759607at2"/>
<dbReference type="SUPFAM" id="SSF141868">
    <property type="entry name" value="EAL domain-like"/>
    <property type="match status" value="1"/>
</dbReference>
<dbReference type="EMBL" id="RHIB01000001">
    <property type="protein sequence ID" value="RNA70650.1"/>
    <property type="molecule type" value="Genomic_DNA"/>
</dbReference>
<dbReference type="GO" id="GO:0071111">
    <property type="term" value="F:cyclic-guanylate-specific phosphodiesterase activity"/>
    <property type="evidence" value="ECO:0007669"/>
    <property type="project" value="InterPro"/>
</dbReference>
<gene>
    <name evidence="2" type="ORF">EBO34_09555</name>
</gene>
<dbReference type="InterPro" id="IPR035919">
    <property type="entry name" value="EAL_sf"/>
</dbReference>
<dbReference type="PROSITE" id="PS50883">
    <property type="entry name" value="EAL"/>
    <property type="match status" value="1"/>
</dbReference>
<accession>A0A3M7TYF5</accession>
<dbReference type="PANTHER" id="PTHR33121:SF70">
    <property type="entry name" value="SIGNALING PROTEIN YKOW"/>
    <property type="match status" value="1"/>
</dbReference>